<dbReference type="EMBL" id="JARIHO010000106">
    <property type="protein sequence ID" value="KAJ7303458.1"/>
    <property type="molecule type" value="Genomic_DNA"/>
</dbReference>
<sequence length="269" mass="29430">MAPVCGLLCPLTLFPVGPHAPLILRNDAFTNESAMEQDIGKISGLAQTLQSFPDPVPIRCTVPRTSTLSTATALPKPSYYLTSMIDLIMTHCHIAALGALILRSPTSMTRLTSSLYLDIEHRTGHTEQETSFRAYLALIPDTSARAFIGAPGNTLSHAFEVDLVRASNHTVFGVSARITSDPIPVSFGHNYTLRYWTFFNGPDNGFVGLMINNKPYKTTDARDLGWGAFHFNEFNWTATAPAAEIQFEFLFGSAGSVDKIDTITFLPRA</sequence>
<gene>
    <name evidence="1" type="ORF">DFH08DRAFT_1089445</name>
</gene>
<dbReference type="AlphaFoldDB" id="A0AAD7E8S3"/>
<evidence type="ECO:0000313" key="1">
    <source>
        <dbReference type="EMBL" id="KAJ7303458.1"/>
    </source>
</evidence>
<dbReference type="Proteomes" id="UP001218218">
    <property type="component" value="Unassembled WGS sequence"/>
</dbReference>
<organism evidence="1 2">
    <name type="scientific">Mycena albidolilacea</name>
    <dbReference type="NCBI Taxonomy" id="1033008"/>
    <lineage>
        <taxon>Eukaryota</taxon>
        <taxon>Fungi</taxon>
        <taxon>Dikarya</taxon>
        <taxon>Basidiomycota</taxon>
        <taxon>Agaricomycotina</taxon>
        <taxon>Agaricomycetes</taxon>
        <taxon>Agaricomycetidae</taxon>
        <taxon>Agaricales</taxon>
        <taxon>Marasmiineae</taxon>
        <taxon>Mycenaceae</taxon>
        <taxon>Mycena</taxon>
    </lineage>
</organism>
<name>A0AAD7E8S3_9AGAR</name>
<keyword evidence="2" id="KW-1185">Reference proteome</keyword>
<comment type="caution">
    <text evidence="1">The sequence shown here is derived from an EMBL/GenBank/DDBJ whole genome shotgun (WGS) entry which is preliminary data.</text>
</comment>
<protein>
    <submittedName>
        <fullName evidence="1">Uncharacterized protein</fullName>
    </submittedName>
</protein>
<proteinExistence type="predicted"/>
<evidence type="ECO:0000313" key="2">
    <source>
        <dbReference type="Proteomes" id="UP001218218"/>
    </source>
</evidence>
<reference evidence="1" key="1">
    <citation type="submission" date="2023-03" db="EMBL/GenBank/DDBJ databases">
        <title>Massive genome expansion in bonnet fungi (Mycena s.s.) driven by repeated elements and novel gene families across ecological guilds.</title>
        <authorList>
            <consortium name="Lawrence Berkeley National Laboratory"/>
            <person name="Harder C.B."/>
            <person name="Miyauchi S."/>
            <person name="Viragh M."/>
            <person name="Kuo A."/>
            <person name="Thoen E."/>
            <person name="Andreopoulos B."/>
            <person name="Lu D."/>
            <person name="Skrede I."/>
            <person name="Drula E."/>
            <person name="Henrissat B."/>
            <person name="Morin E."/>
            <person name="Kohler A."/>
            <person name="Barry K."/>
            <person name="LaButti K."/>
            <person name="Morin E."/>
            <person name="Salamov A."/>
            <person name="Lipzen A."/>
            <person name="Mereny Z."/>
            <person name="Hegedus B."/>
            <person name="Baldrian P."/>
            <person name="Stursova M."/>
            <person name="Weitz H."/>
            <person name="Taylor A."/>
            <person name="Grigoriev I.V."/>
            <person name="Nagy L.G."/>
            <person name="Martin F."/>
            <person name="Kauserud H."/>
        </authorList>
    </citation>
    <scope>NUCLEOTIDE SEQUENCE</scope>
    <source>
        <strain evidence="1">CBHHK002</strain>
    </source>
</reference>
<accession>A0AAD7E8S3</accession>